<dbReference type="Proteomes" id="UP000775213">
    <property type="component" value="Unassembled WGS sequence"/>
</dbReference>
<gene>
    <name evidence="1" type="ORF">IEQ34_003850</name>
</gene>
<dbReference type="AlphaFoldDB" id="A0AAV7HE72"/>
<accession>A0AAV7HE72</accession>
<protein>
    <submittedName>
        <fullName evidence="1">Uncharacterized protein</fullName>
    </submittedName>
</protein>
<evidence type="ECO:0000313" key="1">
    <source>
        <dbReference type="EMBL" id="KAH0466612.1"/>
    </source>
</evidence>
<keyword evidence="2" id="KW-1185">Reference proteome</keyword>
<reference evidence="1 2" key="1">
    <citation type="journal article" date="2021" name="Hortic Res">
        <title>Chromosome-scale assembly of the Dendrobium chrysotoxum genome enhances the understanding of orchid evolution.</title>
        <authorList>
            <person name="Zhang Y."/>
            <person name="Zhang G.Q."/>
            <person name="Zhang D."/>
            <person name="Liu X.D."/>
            <person name="Xu X.Y."/>
            <person name="Sun W.H."/>
            <person name="Yu X."/>
            <person name="Zhu X."/>
            <person name="Wang Z.W."/>
            <person name="Zhao X."/>
            <person name="Zhong W.Y."/>
            <person name="Chen H."/>
            <person name="Yin W.L."/>
            <person name="Huang T."/>
            <person name="Niu S.C."/>
            <person name="Liu Z.J."/>
        </authorList>
    </citation>
    <scope>NUCLEOTIDE SEQUENCE [LARGE SCALE GENOMIC DNA]</scope>
    <source>
        <strain evidence="1">Lindl</strain>
    </source>
</reference>
<organism evidence="1 2">
    <name type="scientific">Dendrobium chrysotoxum</name>
    <name type="common">Orchid</name>
    <dbReference type="NCBI Taxonomy" id="161865"/>
    <lineage>
        <taxon>Eukaryota</taxon>
        <taxon>Viridiplantae</taxon>
        <taxon>Streptophyta</taxon>
        <taxon>Embryophyta</taxon>
        <taxon>Tracheophyta</taxon>
        <taxon>Spermatophyta</taxon>
        <taxon>Magnoliopsida</taxon>
        <taxon>Liliopsida</taxon>
        <taxon>Asparagales</taxon>
        <taxon>Orchidaceae</taxon>
        <taxon>Epidendroideae</taxon>
        <taxon>Malaxideae</taxon>
        <taxon>Dendrobiinae</taxon>
        <taxon>Dendrobium</taxon>
    </lineage>
</organism>
<evidence type="ECO:0000313" key="2">
    <source>
        <dbReference type="Proteomes" id="UP000775213"/>
    </source>
</evidence>
<sequence length="129" mass="14749">MEVRRTVVGDGGWKDRSRRATMVIRTIVDRHFCFGFLHPVCQMAQKCLADSGFLDGPFKSRSILDVLSGSSSDVSFPELKPSSFRGLPSMWISEEEIITLVAPFQFSLVGFFPFKWPSFDSIRRFFFQP</sequence>
<comment type="caution">
    <text evidence="1">The sequence shown here is derived from an EMBL/GenBank/DDBJ whole genome shotgun (WGS) entry which is preliminary data.</text>
</comment>
<dbReference type="EMBL" id="JAGFBR010000005">
    <property type="protein sequence ID" value="KAH0466612.1"/>
    <property type="molecule type" value="Genomic_DNA"/>
</dbReference>
<name>A0AAV7HE72_DENCH</name>
<proteinExistence type="predicted"/>